<dbReference type="PANTHER" id="PTHR42938:SF11">
    <property type="entry name" value="ERYTHRONATE-4-PHOSPHATE DEHYDROGENASE FAMILY PROTEIN"/>
    <property type="match status" value="1"/>
</dbReference>
<accession>A0AAV7HJS7</accession>
<dbReference type="Proteomes" id="UP000775213">
    <property type="component" value="Unassembled WGS sequence"/>
</dbReference>
<feature type="transmembrane region" description="Helical" evidence="1">
    <location>
        <begin position="116"/>
        <end position="140"/>
    </location>
</feature>
<keyword evidence="1" id="KW-0812">Transmembrane</keyword>
<name>A0AAV7HJS7_DENCH</name>
<protein>
    <submittedName>
        <fullName evidence="2">Uncharacterized protein</fullName>
    </submittedName>
</protein>
<keyword evidence="1" id="KW-0472">Membrane</keyword>
<dbReference type="PANTHER" id="PTHR42938">
    <property type="entry name" value="FORMATE DEHYDROGENASE 1"/>
    <property type="match status" value="1"/>
</dbReference>
<organism evidence="2 3">
    <name type="scientific">Dendrobium chrysotoxum</name>
    <name type="common">Orchid</name>
    <dbReference type="NCBI Taxonomy" id="161865"/>
    <lineage>
        <taxon>Eukaryota</taxon>
        <taxon>Viridiplantae</taxon>
        <taxon>Streptophyta</taxon>
        <taxon>Embryophyta</taxon>
        <taxon>Tracheophyta</taxon>
        <taxon>Spermatophyta</taxon>
        <taxon>Magnoliopsida</taxon>
        <taxon>Liliopsida</taxon>
        <taxon>Asparagales</taxon>
        <taxon>Orchidaceae</taxon>
        <taxon>Epidendroideae</taxon>
        <taxon>Malaxideae</taxon>
        <taxon>Dendrobiinae</taxon>
        <taxon>Dendrobium</taxon>
    </lineage>
</organism>
<dbReference type="AlphaFoldDB" id="A0AAV7HJS7"/>
<sequence>MKCQPVMSGGFYFMKRKPFISSEVSWPTIEVYVTGLFSGSTIILTKTLYLGKKKNNQMVLALDSVPEDEAIGIVKKVLPKGPQQLMKYESFASEKDVDIKSDYIAVNDGELSLFNAGVGVGVGIGLTICLCIGIGTSLLLRTYKTITRNYKGLL</sequence>
<keyword evidence="1" id="KW-1133">Transmembrane helix</keyword>
<gene>
    <name evidence="2" type="ORF">IEQ34_002861</name>
</gene>
<evidence type="ECO:0000313" key="2">
    <source>
        <dbReference type="EMBL" id="KAH0467828.1"/>
    </source>
</evidence>
<dbReference type="GO" id="GO:0004617">
    <property type="term" value="F:phosphoglycerate dehydrogenase activity"/>
    <property type="evidence" value="ECO:0007669"/>
    <property type="project" value="TreeGrafter"/>
</dbReference>
<comment type="caution">
    <text evidence="2">The sequence shown here is derived from an EMBL/GenBank/DDBJ whole genome shotgun (WGS) entry which is preliminary data.</text>
</comment>
<evidence type="ECO:0000256" key="1">
    <source>
        <dbReference type="SAM" id="Phobius"/>
    </source>
</evidence>
<keyword evidence="3" id="KW-1185">Reference proteome</keyword>
<proteinExistence type="predicted"/>
<evidence type="ECO:0000313" key="3">
    <source>
        <dbReference type="Proteomes" id="UP000775213"/>
    </source>
</evidence>
<reference evidence="2 3" key="1">
    <citation type="journal article" date="2021" name="Hortic Res">
        <title>Chromosome-scale assembly of the Dendrobium chrysotoxum genome enhances the understanding of orchid evolution.</title>
        <authorList>
            <person name="Zhang Y."/>
            <person name="Zhang G.Q."/>
            <person name="Zhang D."/>
            <person name="Liu X.D."/>
            <person name="Xu X.Y."/>
            <person name="Sun W.H."/>
            <person name="Yu X."/>
            <person name="Zhu X."/>
            <person name="Wang Z.W."/>
            <person name="Zhao X."/>
            <person name="Zhong W.Y."/>
            <person name="Chen H."/>
            <person name="Yin W.L."/>
            <person name="Huang T."/>
            <person name="Niu S.C."/>
            <person name="Liu Z.J."/>
        </authorList>
    </citation>
    <scope>NUCLEOTIDE SEQUENCE [LARGE SCALE GENOMIC DNA]</scope>
    <source>
        <strain evidence="2">Lindl</strain>
    </source>
</reference>
<dbReference type="EMBL" id="JAGFBR010000004">
    <property type="protein sequence ID" value="KAH0467828.1"/>
    <property type="molecule type" value="Genomic_DNA"/>
</dbReference>